<keyword evidence="2" id="KW-1185">Reference proteome</keyword>
<proteinExistence type="predicted"/>
<gene>
    <name evidence="1" type="ORF">GCM10010469_33330</name>
</gene>
<reference evidence="2" key="1">
    <citation type="journal article" date="2019" name="Int. J. Syst. Evol. Microbiol.">
        <title>The Global Catalogue of Microorganisms (GCM) 10K type strain sequencing project: providing services to taxonomists for standard genome sequencing and annotation.</title>
        <authorList>
            <consortium name="The Broad Institute Genomics Platform"/>
            <consortium name="The Broad Institute Genome Sequencing Center for Infectious Disease"/>
            <person name="Wu L."/>
            <person name="Ma J."/>
        </authorList>
    </citation>
    <scope>NUCLEOTIDE SEQUENCE [LARGE SCALE GENOMIC DNA]</scope>
    <source>
        <strain evidence="2">JCM 9381</strain>
    </source>
</reference>
<comment type="caution">
    <text evidence="1">The sequence shown here is derived from an EMBL/GenBank/DDBJ whole genome shotgun (WGS) entry which is preliminary data.</text>
</comment>
<dbReference type="EMBL" id="BAAAUW010000014">
    <property type="protein sequence ID" value="GAA3264050.1"/>
    <property type="molecule type" value="Genomic_DNA"/>
</dbReference>
<organism evidence="1 2">
    <name type="scientific">Streptomyces labedae</name>
    <dbReference type="NCBI Taxonomy" id="285569"/>
    <lineage>
        <taxon>Bacteria</taxon>
        <taxon>Bacillati</taxon>
        <taxon>Actinomycetota</taxon>
        <taxon>Actinomycetes</taxon>
        <taxon>Kitasatosporales</taxon>
        <taxon>Streptomycetaceae</taxon>
        <taxon>Streptomyces</taxon>
    </lineage>
</organism>
<name>A0ABP6QXI0_9ACTN</name>
<accession>A0ABP6QXI0</accession>
<sequence>MCREFSEREIVSGMDVSPFNPAVVKATFSDVKWMHVSRPVVRVAASVTRTLLTGIIQGAKTAAAEERCTVLQPRLLVTAVDRNVEVDLADEWYDHSPAFRALTGDAKGAAVRSGGGGRARRRTPSAMAGAHRFEPAVRRPAAACRAGSGSPMTSSPCPVRTVKYPHLLDDRPEVRRAS</sequence>
<evidence type="ECO:0000313" key="1">
    <source>
        <dbReference type="EMBL" id="GAA3264050.1"/>
    </source>
</evidence>
<dbReference type="Proteomes" id="UP001500728">
    <property type="component" value="Unassembled WGS sequence"/>
</dbReference>
<protein>
    <submittedName>
        <fullName evidence="1">Uncharacterized protein</fullName>
    </submittedName>
</protein>
<evidence type="ECO:0000313" key="2">
    <source>
        <dbReference type="Proteomes" id="UP001500728"/>
    </source>
</evidence>